<sequence>MIGGIKKIHYAKGLIFKEKSIPNQILVIAPDEFVWFSIEWIETTPEKEKQRNVVWIWQEGNRKTVLKKTVLNSAMLYGIKIPKKLCGFTYFIEASLSGNRNNSKTNHKGLHISGYCPPRITASKWAVSSDGTPAAQQKQFAYGERVYLNLDTEGINGYKNLTIEIYAHKTLAPDPLTRTIVGVDVTDGEINLEINNTLIWYGKHLFPKEVMEFYVKVKLPNGRYIKDHNGDIIHARYLRIKPQQVFQMPEPPKNTTALKVGNNKTNLKNYHPCKLSKVQLTEAGNPFYIFEEGETLLKKQRTTLKRVSQSVYFDYDQYHLRNDARKTLDLLLDFLLYNPFLNMILEGHADDRGSLDYNQTLSEKRAHSVKNYLLEKGLKDERIKTRGFGEARNAIKATTEIQHAKNRRTIIEFNYNEYDSNAIVYQTLAGSALKPKNITLTLIDHDTVKCMRNHDPHQKEIQIQVNEEKVLVKGSQVNMSIKSSVPPHFTATYLSYLIQYLTPGATLNYSYYINFHTCAYFADKTYPSLQMLIYPDLVWIANLQYNFKEKGDYFFHDKKLELEQGIEPVLKEFKESTFYKMLSILPEDWVTNTEDKIEKNVIVKYLYDETKKFLYGAHVIHDRDIEKAGEVLVLKGTEVNLITQTKYTRYAAALGVLYLVTLGIVIELVIIYLTRGRNLKGKIAKIASKVKEIKKFLDKSGLEVNPASIAIYAGMYYYQQWDRRVAVVYEAGIKADPLLEIQYEQGFDLVDMLKTSNDEIKGKKTKSQVLKENTTEVLDILKKAKIFTVKGKVTITANIACDIKVKFNSLTKEYSIIDNLGNFVNTAKQEIVFKEQIQVELIIKGDLEHEFEFYGIESKIEAHIAVKMNGAAALKTHFAVSVADGFYMKKTLLFSGIKGTFTGNTKATNDVIGDLWDYKPNNGKPIPFTLIDPYEIPLGRIHLFNPNEK</sequence>
<evidence type="ECO:0000256" key="4">
    <source>
        <dbReference type="PROSITE-ProRule" id="PRU00473"/>
    </source>
</evidence>
<name>A0A437UC50_9FLAO</name>
<dbReference type="RefSeq" id="WP_127823484.1">
    <property type="nucleotide sequence ID" value="NZ_RQSM01000003.1"/>
</dbReference>
<dbReference type="PANTHER" id="PTHR30329:SF21">
    <property type="entry name" value="LIPOPROTEIN YIAD-RELATED"/>
    <property type="match status" value="1"/>
</dbReference>
<dbReference type="PROSITE" id="PS51123">
    <property type="entry name" value="OMPA_2"/>
    <property type="match status" value="1"/>
</dbReference>
<dbReference type="SUPFAM" id="SSF103088">
    <property type="entry name" value="OmpA-like"/>
    <property type="match status" value="1"/>
</dbReference>
<dbReference type="GO" id="GO:0009279">
    <property type="term" value="C:cell outer membrane"/>
    <property type="evidence" value="ECO:0007669"/>
    <property type="project" value="UniProtKB-SubCell"/>
</dbReference>
<keyword evidence="8" id="KW-1185">Reference proteome</keyword>
<dbReference type="OrthoDB" id="719419at2"/>
<dbReference type="Proteomes" id="UP000288951">
    <property type="component" value="Unassembled WGS sequence"/>
</dbReference>
<dbReference type="InterPro" id="IPR006690">
    <property type="entry name" value="OMPA-like_CS"/>
</dbReference>
<keyword evidence="5" id="KW-0812">Transmembrane</keyword>
<evidence type="ECO:0000256" key="5">
    <source>
        <dbReference type="SAM" id="Phobius"/>
    </source>
</evidence>
<organism evidence="7 8">
    <name type="scientific">Flavobacterium columnare</name>
    <dbReference type="NCBI Taxonomy" id="996"/>
    <lineage>
        <taxon>Bacteria</taxon>
        <taxon>Pseudomonadati</taxon>
        <taxon>Bacteroidota</taxon>
        <taxon>Flavobacteriia</taxon>
        <taxon>Flavobacteriales</taxon>
        <taxon>Flavobacteriaceae</taxon>
        <taxon>Flavobacterium</taxon>
    </lineage>
</organism>
<keyword evidence="5" id="KW-1133">Transmembrane helix</keyword>
<dbReference type="InterPro" id="IPR050330">
    <property type="entry name" value="Bact_OuterMem_StrucFunc"/>
</dbReference>
<evidence type="ECO:0000259" key="6">
    <source>
        <dbReference type="PROSITE" id="PS51123"/>
    </source>
</evidence>
<dbReference type="Gene3D" id="3.30.1330.60">
    <property type="entry name" value="OmpA-like domain"/>
    <property type="match status" value="1"/>
</dbReference>
<dbReference type="PANTHER" id="PTHR30329">
    <property type="entry name" value="STATOR ELEMENT OF FLAGELLAR MOTOR COMPLEX"/>
    <property type="match status" value="1"/>
</dbReference>
<gene>
    <name evidence="7" type="ORF">EH230_09870</name>
</gene>
<evidence type="ECO:0000256" key="2">
    <source>
        <dbReference type="ARBA" id="ARBA00023136"/>
    </source>
</evidence>
<evidence type="ECO:0000256" key="1">
    <source>
        <dbReference type="ARBA" id="ARBA00004442"/>
    </source>
</evidence>
<keyword evidence="2 4" id="KW-0472">Membrane</keyword>
<dbReference type="AlphaFoldDB" id="A0A437UC50"/>
<evidence type="ECO:0000313" key="7">
    <source>
        <dbReference type="EMBL" id="RVU91181.1"/>
    </source>
</evidence>
<dbReference type="EMBL" id="RQSM01000003">
    <property type="protein sequence ID" value="RVU91181.1"/>
    <property type="molecule type" value="Genomic_DNA"/>
</dbReference>
<proteinExistence type="predicted"/>
<evidence type="ECO:0000256" key="3">
    <source>
        <dbReference type="ARBA" id="ARBA00023237"/>
    </source>
</evidence>
<comment type="subcellular location">
    <subcellularLocation>
        <location evidence="1">Cell outer membrane</location>
    </subcellularLocation>
</comment>
<protein>
    <submittedName>
        <fullName evidence="7">OmpA family protein</fullName>
    </submittedName>
</protein>
<evidence type="ECO:0000313" key="8">
    <source>
        <dbReference type="Proteomes" id="UP000288951"/>
    </source>
</evidence>
<dbReference type="CDD" id="cd07185">
    <property type="entry name" value="OmpA_C-like"/>
    <property type="match status" value="1"/>
</dbReference>
<feature type="domain" description="OmpA-like" evidence="6">
    <location>
        <begin position="300"/>
        <end position="417"/>
    </location>
</feature>
<dbReference type="InterPro" id="IPR006665">
    <property type="entry name" value="OmpA-like"/>
</dbReference>
<accession>A0A437UC50</accession>
<comment type="caution">
    <text evidence="7">The sequence shown here is derived from an EMBL/GenBank/DDBJ whole genome shotgun (WGS) entry which is preliminary data.</text>
</comment>
<reference evidence="7" key="1">
    <citation type="submission" date="2018-12" db="EMBL/GenBank/DDBJ databases">
        <title>Draft genome sequence of Flaovobacterium columnare ARS1 isolated from channel catfish in Alabama.</title>
        <authorList>
            <person name="Cai W."/>
            <person name="Arias C."/>
        </authorList>
    </citation>
    <scope>NUCLEOTIDE SEQUENCE [LARGE SCALE GENOMIC DNA]</scope>
    <source>
        <strain evidence="7">ARS1</strain>
    </source>
</reference>
<keyword evidence="3" id="KW-0998">Cell outer membrane</keyword>
<dbReference type="InterPro" id="IPR006664">
    <property type="entry name" value="OMP_bac"/>
</dbReference>
<dbReference type="Pfam" id="PF00691">
    <property type="entry name" value="OmpA"/>
    <property type="match status" value="1"/>
</dbReference>
<dbReference type="PROSITE" id="PS01068">
    <property type="entry name" value="OMPA_1"/>
    <property type="match status" value="1"/>
</dbReference>
<dbReference type="InterPro" id="IPR036737">
    <property type="entry name" value="OmpA-like_sf"/>
</dbReference>
<feature type="transmembrane region" description="Helical" evidence="5">
    <location>
        <begin position="650"/>
        <end position="673"/>
    </location>
</feature>
<dbReference type="PRINTS" id="PR01021">
    <property type="entry name" value="OMPADOMAIN"/>
</dbReference>